<gene>
    <name evidence="2" type="ORF">GMRT_16099</name>
</gene>
<reference evidence="2 3" key="1">
    <citation type="submission" date="2019-05" db="EMBL/GenBank/DDBJ databases">
        <title>The compact genome of Giardia muris reveals important steps in the evolution of intestinal protozoan parasites.</title>
        <authorList>
            <person name="Xu F."/>
            <person name="Jimenez-Gonzalez A."/>
            <person name="Einarsson E."/>
            <person name="Astvaldsson A."/>
            <person name="Peirasmaki D."/>
            <person name="Eckmann L."/>
            <person name="Andersson J.O."/>
            <person name="Svard S.G."/>
            <person name="Jerlstrom-Hultqvist J."/>
        </authorList>
    </citation>
    <scope>NUCLEOTIDE SEQUENCE [LARGE SCALE GENOMIC DNA]</scope>
    <source>
        <strain evidence="2 3">Roberts-Thomson</strain>
    </source>
</reference>
<sequence length="751" mass="81784">MADSGSRYRSLAKNARASLDLLEEFAQEVAAPSRQGRRAGSRWNRNQEDSSSVTDDDLEYATPSHVVLLIRHILFAVCSDDCIPTLTLRLEALKASMPNSPVLSISVTIDGSAMVYRACDVTAGQLLRILGKNLYKMVHLTTSQGETISMIRIPLLAVVELPFLESAGLRVMVNGQLPAAAKSPAPVRLSSLCEMPCFMKPGYENVVRVQGRYVSQGSYVAPIDSAEVLFSTLRTTQYGMPLSGTLGDTPLKPLQFFAQSDFDTYIFYPSFIDFEAYSFCTASRTHDFVRSYMQGAGLVAKVSSSSTILENALKQQSMAQDVGLNVHDDLEFVKMAYPPPEKVAVDLLLEHDGQQYRRLLAPGDLSVPGQRTAEEKEARHSASGQLRPSLPPPPKARHASVGFVISGLEARLLPEDIESACLRILFGTTTVPLSDEPVPVADGHSMWLEQPYVSLDPYKLIPYIEFIVIGYGRGGRECWSTSCVVSLANLFYAGSQSGWLDGADGSEVHYAMNVPHPVDPITLQAMCFLSEDGKIAPPSGSTTMDSYESEEYTTLVSSAAPTNPPEQLTANNESILSLITDAADISMHLRNLSTLGQAGNASVDAEPVRPPSRKERPVDRLPESALRLTTQSDGDYSYSSYSRSSTPDDSYDSYRPIRKATRTMDASETMALSVDLAAQLRNGYAGLQAKKKPVFHKARTVSSSSSSSSSSPPPPPQARKYAPTTAADRDAWLQSQARKVFSQGVDYSDSD</sequence>
<keyword evidence="3" id="KW-1185">Reference proteome</keyword>
<feature type="region of interest" description="Disordered" evidence="1">
    <location>
        <begin position="598"/>
        <end position="655"/>
    </location>
</feature>
<accession>A0A4Z1SQG1</accession>
<feature type="compositionally biased region" description="Low complexity" evidence="1">
    <location>
        <begin position="632"/>
        <end position="648"/>
    </location>
</feature>
<dbReference type="EMBL" id="VDLU01000003">
    <property type="protein sequence ID" value="TNJ27910.1"/>
    <property type="molecule type" value="Genomic_DNA"/>
</dbReference>
<dbReference type="VEuPathDB" id="GiardiaDB:GMRT_16099"/>
<feature type="region of interest" description="Disordered" evidence="1">
    <location>
        <begin position="30"/>
        <end position="56"/>
    </location>
</feature>
<protein>
    <submittedName>
        <fullName evidence="2">Uncharacterized protein</fullName>
    </submittedName>
</protein>
<organism evidence="2 3">
    <name type="scientific">Giardia muris</name>
    <dbReference type="NCBI Taxonomy" id="5742"/>
    <lineage>
        <taxon>Eukaryota</taxon>
        <taxon>Metamonada</taxon>
        <taxon>Diplomonadida</taxon>
        <taxon>Hexamitidae</taxon>
        <taxon>Giardiinae</taxon>
        <taxon>Giardia</taxon>
    </lineage>
</organism>
<comment type="caution">
    <text evidence="2">The sequence shown here is derived from an EMBL/GenBank/DDBJ whole genome shotgun (WGS) entry which is preliminary data.</text>
</comment>
<feature type="region of interest" description="Disordered" evidence="1">
    <location>
        <begin position="364"/>
        <end position="395"/>
    </location>
</feature>
<dbReference type="Proteomes" id="UP000315496">
    <property type="component" value="Chromosome 3"/>
</dbReference>
<evidence type="ECO:0000313" key="2">
    <source>
        <dbReference type="EMBL" id="TNJ27910.1"/>
    </source>
</evidence>
<evidence type="ECO:0000256" key="1">
    <source>
        <dbReference type="SAM" id="MobiDB-lite"/>
    </source>
</evidence>
<dbReference type="OrthoDB" id="10256146at2759"/>
<evidence type="ECO:0000313" key="3">
    <source>
        <dbReference type="Proteomes" id="UP000315496"/>
    </source>
</evidence>
<feature type="compositionally biased region" description="Basic and acidic residues" evidence="1">
    <location>
        <begin position="612"/>
        <end position="622"/>
    </location>
</feature>
<proteinExistence type="predicted"/>
<feature type="region of interest" description="Disordered" evidence="1">
    <location>
        <begin position="695"/>
        <end position="729"/>
    </location>
</feature>
<name>A0A4Z1SQG1_GIAMU</name>
<dbReference type="AlphaFoldDB" id="A0A4Z1SQG1"/>